<dbReference type="CDD" id="cd00207">
    <property type="entry name" value="fer2"/>
    <property type="match status" value="1"/>
</dbReference>
<protein>
    <submittedName>
        <fullName evidence="7">Isoquinoline 1-oxidoreductase alpha subunit</fullName>
    </submittedName>
</protein>
<dbReference type="EMBL" id="QNRQ01000003">
    <property type="protein sequence ID" value="RBP40893.1"/>
    <property type="molecule type" value="Genomic_DNA"/>
</dbReference>
<keyword evidence="4" id="KW-0408">Iron</keyword>
<dbReference type="GO" id="GO:0046872">
    <property type="term" value="F:metal ion binding"/>
    <property type="evidence" value="ECO:0007669"/>
    <property type="project" value="UniProtKB-KW"/>
</dbReference>
<dbReference type="SUPFAM" id="SSF54292">
    <property type="entry name" value="2Fe-2S ferredoxin-like"/>
    <property type="match status" value="1"/>
</dbReference>
<keyword evidence="2" id="KW-0479">Metal-binding</keyword>
<dbReference type="PANTHER" id="PTHR44379">
    <property type="entry name" value="OXIDOREDUCTASE WITH IRON-SULFUR SUBUNIT"/>
    <property type="match status" value="1"/>
</dbReference>
<keyword evidence="1" id="KW-0001">2Fe-2S</keyword>
<dbReference type="InterPro" id="IPR012675">
    <property type="entry name" value="Beta-grasp_dom_sf"/>
</dbReference>
<dbReference type="Pfam" id="PF00111">
    <property type="entry name" value="Fer2"/>
    <property type="match status" value="1"/>
</dbReference>
<evidence type="ECO:0000256" key="4">
    <source>
        <dbReference type="ARBA" id="ARBA00023004"/>
    </source>
</evidence>
<dbReference type="InterPro" id="IPR051452">
    <property type="entry name" value="Diverse_Oxidoreductases"/>
</dbReference>
<dbReference type="RefSeq" id="WP_113932653.1">
    <property type="nucleotide sequence ID" value="NZ_JACCEU010000004.1"/>
</dbReference>
<evidence type="ECO:0000313" key="7">
    <source>
        <dbReference type="EMBL" id="RBP40893.1"/>
    </source>
</evidence>
<dbReference type="InterPro" id="IPR036884">
    <property type="entry name" value="2Fe-2S-bd_dom_sf"/>
</dbReference>
<evidence type="ECO:0000313" key="8">
    <source>
        <dbReference type="Proteomes" id="UP000253628"/>
    </source>
</evidence>
<dbReference type="Proteomes" id="UP000253628">
    <property type="component" value="Unassembled WGS sequence"/>
</dbReference>
<feature type="domain" description="2Fe-2S ferredoxin-type" evidence="6">
    <location>
        <begin position="1"/>
        <end position="76"/>
    </location>
</feature>
<dbReference type="Gene3D" id="1.10.150.120">
    <property type="entry name" value="[2Fe-2S]-binding domain"/>
    <property type="match status" value="1"/>
</dbReference>
<dbReference type="GO" id="GO:0016491">
    <property type="term" value="F:oxidoreductase activity"/>
    <property type="evidence" value="ECO:0007669"/>
    <property type="project" value="UniProtKB-KW"/>
</dbReference>
<evidence type="ECO:0000256" key="3">
    <source>
        <dbReference type="ARBA" id="ARBA00023002"/>
    </source>
</evidence>
<evidence type="ECO:0000256" key="5">
    <source>
        <dbReference type="ARBA" id="ARBA00023014"/>
    </source>
</evidence>
<dbReference type="PANTHER" id="PTHR44379:SF2">
    <property type="entry name" value="BLR6218 PROTEIN"/>
    <property type="match status" value="1"/>
</dbReference>
<dbReference type="AlphaFoldDB" id="A0A366HFY5"/>
<dbReference type="OrthoDB" id="9179439at2"/>
<dbReference type="PROSITE" id="PS51085">
    <property type="entry name" value="2FE2S_FER_2"/>
    <property type="match status" value="1"/>
</dbReference>
<evidence type="ECO:0000256" key="2">
    <source>
        <dbReference type="ARBA" id="ARBA00022723"/>
    </source>
</evidence>
<dbReference type="Gene3D" id="3.10.20.30">
    <property type="match status" value="1"/>
</dbReference>
<comment type="caution">
    <text evidence="7">The sequence shown here is derived from an EMBL/GenBank/DDBJ whole genome shotgun (WGS) entry which is preliminary data.</text>
</comment>
<keyword evidence="8" id="KW-1185">Reference proteome</keyword>
<dbReference type="InterPro" id="IPR002888">
    <property type="entry name" value="2Fe-2S-bd"/>
</dbReference>
<dbReference type="InterPro" id="IPR006058">
    <property type="entry name" value="2Fe2S_fd_BS"/>
</dbReference>
<gene>
    <name evidence="7" type="ORF">DFR37_103235</name>
</gene>
<dbReference type="GO" id="GO:0051537">
    <property type="term" value="F:2 iron, 2 sulfur cluster binding"/>
    <property type="evidence" value="ECO:0007669"/>
    <property type="project" value="UniProtKB-KW"/>
</dbReference>
<dbReference type="InterPro" id="IPR036010">
    <property type="entry name" value="2Fe-2S_ferredoxin-like_sf"/>
</dbReference>
<keyword evidence="5" id="KW-0411">Iron-sulfur</keyword>
<organism evidence="7 8">
    <name type="scientific">Eoetvoesiella caeni</name>
    <dbReference type="NCBI Taxonomy" id="645616"/>
    <lineage>
        <taxon>Bacteria</taxon>
        <taxon>Pseudomonadati</taxon>
        <taxon>Pseudomonadota</taxon>
        <taxon>Betaproteobacteria</taxon>
        <taxon>Burkholderiales</taxon>
        <taxon>Alcaligenaceae</taxon>
        <taxon>Eoetvoesiella</taxon>
    </lineage>
</organism>
<reference evidence="7 8" key="1">
    <citation type="submission" date="2018-06" db="EMBL/GenBank/DDBJ databases">
        <title>Genomic Encyclopedia of Type Strains, Phase IV (KMG-IV): sequencing the most valuable type-strain genomes for metagenomic binning, comparative biology and taxonomic classification.</title>
        <authorList>
            <person name="Goeker M."/>
        </authorList>
    </citation>
    <scope>NUCLEOTIDE SEQUENCE [LARGE SCALE GENOMIC DNA]</scope>
    <source>
        <strain evidence="7 8">DSM 25520</strain>
    </source>
</reference>
<dbReference type="FunFam" id="3.10.20.30:FF:000020">
    <property type="entry name" value="Xanthine dehydrogenase iron-sulfur subunit"/>
    <property type="match status" value="1"/>
</dbReference>
<dbReference type="Pfam" id="PF01799">
    <property type="entry name" value="Fer2_2"/>
    <property type="match status" value="1"/>
</dbReference>
<name>A0A366HFY5_9BURK</name>
<dbReference type="InterPro" id="IPR001041">
    <property type="entry name" value="2Fe-2S_ferredoxin-type"/>
</dbReference>
<proteinExistence type="predicted"/>
<dbReference type="PROSITE" id="PS00197">
    <property type="entry name" value="2FE2S_FER_1"/>
    <property type="match status" value="1"/>
</dbReference>
<accession>A0A366HFY5</accession>
<sequence length="153" mass="16007">MVNFTLNGEAVSVDVADDTPLLWVLRENLELTGTKFGCGIAQCGACTVHLEGQPTRSCVLPVAAVKGKNITTIEGLMKTAPGKALETAWVAEQVAQCGYCQSGQLMTAAGVLKNAKGPLSREEVLDQMSGNLCRCGTYNHIAAAVVNAQKAIA</sequence>
<evidence type="ECO:0000256" key="1">
    <source>
        <dbReference type="ARBA" id="ARBA00022714"/>
    </source>
</evidence>
<keyword evidence="3" id="KW-0560">Oxidoreductase</keyword>
<evidence type="ECO:0000259" key="6">
    <source>
        <dbReference type="PROSITE" id="PS51085"/>
    </source>
</evidence>
<dbReference type="SUPFAM" id="SSF47741">
    <property type="entry name" value="CO dehydrogenase ISP C-domain like"/>
    <property type="match status" value="1"/>
</dbReference>